<dbReference type="SUPFAM" id="SSF53474">
    <property type="entry name" value="alpha/beta-Hydrolases"/>
    <property type="match status" value="1"/>
</dbReference>
<dbReference type="OrthoDB" id="190846at2759"/>
<keyword evidence="2" id="KW-1133">Transmembrane helix</keyword>
<keyword evidence="4" id="KW-1185">Reference proteome</keyword>
<feature type="transmembrane region" description="Helical" evidence="2">
    <location>
        <begin position="7"/>
        <end position="24"/>
    </location>
</feature>
<dbReference type="GO" id="GO:0006629">
    <property type="term" value="P:lipid metabolic process"/>
    <property type="evidence" value="ECO:0007669"/>
    <property type="project" value="InterPro"/>
</dbReference>
<gene>
    <name evidence="3" type="ORF">M153_869000619</name>
</gene>
<protein>
    <submittedName>
        <fullName evidence="3">Lecithin:cholesterol acyltransferase (LCAT)/Acyl-ceramide synthase</fullName>
    </submittedName>
</protein>
<feature type="region of interest" description="Disordered" evidence="1">
    <location>
        <begin position="686"/>
        <end position="707"/>
    </location>
</feature>
<organism evidence="3 4">
    <name type="scientific">Pseudoloma neurophilia</name>
    <dbReference type="NCBI Taxonomy" id="146866"/>
    <lineage>
        <taxon>Eukaryota</taxon>
        <taxon>Fungi</taxon>
        <taxon>Fungi incertae sedis</taxon>
        <taxon>Microsporidia</taxon>
        <taxon>Pseudoloma</taxon>
    </lineage>
</organism>
<keyword evidence="3" id="KW-0012">Acyltransferase</keyword>
<dbReference type="Gene3D" id="3.40.50.1820">
    <property type="entry name" value="alpha/beta hydrolase"/>
    <property type="match status" value="1"/>
</dbReference>
<dbReference type="InterPro" id="IPR003386">
    <property type="entry name" value="LACT/PDAT_acylTrfase"/>
</dbReference>
<name>A0A0R0M1Z5_9MICR</name>
<comment type="caution">
    <text evidence="3">The sequence shown here is derived from an EMBL/GenBank/DDBJ whole genome shotgun (WGS) entry which is preliminary data.</text>
</comment>
<dbReference type="Proteomes" id="UP000051530">
    <property type="component" value="Unassembled WGS sequence"/>
</dbReference>
<accession>A0A0R0M1Z5</accession>
<dbReference type="VEuPathDB" id="MicrosporidiaDB:M153_869000619"/>
<keyword evidence="2" id="KW-0812">Transmembrane</keyword>
<reference evidence="3 4" key="1">
    <citation type="submission" date="2015-07" db="EMBL/GenBank/DDBJ databases">
        <title>The genome of Pseudoloma neurophilia, a relevant intracellular parasite of the zebrafish.</title>
        <authorList>
            <person name="Ndikumana S."/>
            <person name="Pelin A."/>
            <person name="Sanders J."/>
            <person name="Corradi N."/>
        </authorList>
    </citation>
    <scope>NUCLEOTIDE SEQUENCE [LARGE SCALE GENOMIC DNA]</scope>
    <source>
        <strain evidence="3 4">MK1</strain>
    </source>
</reference>
<proteinExistence type="predicted"/>
<keyword evidence="2" id="KW-0472">Membrane</keyword>
<evidence type="ECO:0000313" key="3">
    <source>
        <dbReference type="EMBL" id="KRH93455.1"/>
    </source>
</evidence>
<keyword evidence="3" id="KW-0808">Transferase</keyword>
<dbReference type="GO" id="GO:0008374">
    <property type="term" value="F:O-acyltransferase activity"/>
    <property type="evidence" value="ECO:0007669"/>
    <property type="project" value="InterPro"/>
</dbReference>
<dbReference type="PANTHER" id="PTHR11440">
    <property type="entry name" value="LECITHIN-CHOLESTEROL ACYLTRANSFERASE-RELATED"/>
    <property type="match status" value="1"/>
</dbReference>
<dbReference type="AlphaFoldDB" id="A0A0R0M1Z5"/>
<sequence>MRKSHILLILSLCLLIPFVLYFFLTNYTQIIDKNNQPEHENTFYNFNTQFFNNLSGSSYKLKLESLFQSMTIVFNNMLDDLLSPYIPNEILFDMTNENFTKNKTTENESEQYTEINKENERLRKIHKHPILILPGFASSYLEILYSPYTQERMLFGNVNFTKMLLMNKVNAIRHLLVNRGEIKHRKNCKCFCEESNDKNLNEKNLDTKHVDKNNFQSKMEFDEKSRENFCSETNTFEDTLIKVRALLSSANISSILDVNLIWSKIILKLFNIGYDDLSLSIYPYDWRLCLSELECRDKLFTRMRDTIQALAKYNKKKVVLLCHSMGGLVAQKLIDPPEEIIEHIDGTKPSLENNEPLESTDDLEKHSYMIRIQKNIFDEVKQFLPQWLFDKIGNKLNKSQPQKKKGGKPRSNQEKRNKQLKKHNQWVKRNIHTIITIGTPYLGAPSLLSSLLFGIWPRTNLLDMLFDRNSIIRLFNDWNSINMLLGRNMDWAMCQKMKKFRKVHRSGKTINNKNYKLNKTENQNKILPIIEFSTGEKIYFSDIPYLFKRIKSGRIFETSDNMKEQKYFERRECVEPKTKFINNPPITIYTFYGIGVRTPAAFFFDVEPCDHSNHFSTDNDSEIRKFFPCCSPLNILPNPYLSAELSRTDNIYTKGIHYVDGDGTVPLASLAYKSIRYHLQEKKQAKFLEKSDHKGDSSEKKRNSDKPRYVIREYEHIPLPFYTAPRGGSNNAQHTAILSNNELLNDIIEIVTGKVLDERVLSGVKDLLDEENQDQYQDILEEIEAI</sequence>
<dbReference type="EMBL" id="LGUB01000331">
    <property type="protein sequence ID" value="KRH93455.1"/>
    <property type="molecule type" value="Genomic_DNA"/>
</dbReference>
<evidence type="ECO:0000313" key="4">
    <source>
        <dbReference type="Proteomes" id="UP000051530"/>
    </source>
</evidence>
<dbReference type="Pfam" id="PF02450">
    <property type="entry name" value="LCAT"/>
    <property type="match status" value="2"/>
</dbReference>
<evidence type="ECO:0000256" key="2">
    <source>
        <dbReference type="SAM" id="Phobius"/>
    </source>
</evidence>
<dbReference type="InterPro" id="IPR029058">
    <property type="entry name" value="AB_hydrolase_fold"/>
</dbReference>
<evidence type="ECO:0000256" key="1">
    <source>
        <dbReference type="SAM" id="MobiDB-lite"/>
    </source>
</evidence>
<feature type="region of interest" description="Disordered" evidence="1">
    <location>
        <begin position="397"/>
        <end position="423"/>
    </location>
</feature>